<dbReference type="Proteomes" id="UP000266861">
    <property type="component" value="Unassembled WGS sequence"/>
</dbReference>
<dbReference type="AlphaFoldDB" id="A0A397HNI1"/>
<sequence>MSTTTQNIDQVSIAKQCLPETTEVKSSIPTWQDIEKAILVILRAGIFCKKPKNKGFMSRYKKQLDELRGSEDPEIYIYEKAIENFPNEEAYNQTMEDHEGYYKKDLRIQKAIKSYYILCYTIVKDTFATEEEIEEELDSWVNS</sequence>
<name>A0A397HNI1_9GLOM</name>
<proteinExistence type="predicted"/>
<keyword evidence="2" id="KW-1185">Reference proteome</keyword>
<organism evidence="1 2">
    <name type="scientific">Diversispora epigaea</name>
    <dbReference type="NCBI Taxonomy" id="1348612"/>
    <lineage>
        <taxon>Eukaryota</taxon>
        <taxon>Fungi</taxon>
        <taxon>Fungi incertae sedis</taxon>
        <taxon>Mucoromycota</taxon>
        <taxon>Glomeromycotina</taxon>
        <taxon>Glomeromycetes</taxon>
        <taxon>Diversisporales</taxon>
        <taxon>Diversisporaceae</taxon>
        <taxon>Diversispora</taxon>
    </lineage>
</organism>
<dbReference type="EMBL" id="PQFF01000301">
    <property type="protein sequence ID" value="RHZ63518.1"/>
    <property type="molecule type" value="Genomic_DNA"/>
</dbReference>
<dbReference type="OrthoDB" id="2386986at2759"/>
<evidence type="ECO:0000313" key="2">
    <source>
        <dbReference type="Proteomes" id="UP000266861"/>
    </source>
</evidence>
<gene>
    <name evidence="1" type="ORF">Glove_329g7</name>
</gene>
<reference evidence="1 2" key="1">
    <citation type="submission" date="2018-08" db="EMBL/GenBank/DDBJ databases">
        <title>Genome and evolution of the arbuscular mycorrhizal fungus Diversispora epigaea (formerly Glomus versiforme) and its bacterial endosymbionts.</title>
        <authorList>
            <person name="Sun X."/>
            <person name="Fei Z."/>
            <person name="Harrison M."/>
        </authorList>
    </citation>
    <scope>NUCLEOTIDE SEQUENCE [LARGE SCALE GENOMIC DNA]</scope>
    <source>
        <strain evidence="1 2">IT104</strain>
    </source>
</reference>
<protein>
    <submittedName>
        <fullName evidence="1">Uncharacterized protein</fullName>
    </submittedName>
</protein>
<comment type="caution">
    <text evidence="1">The sequence shown here is derived from an EMBL/GenBank/DDBJ whole genome shotgun (WGS) entry which is preliminary data.</text>
</comment>
<evidence type="ECO:0000313" key="1">
    <source>
        <dbReference type="EMBL" id="RHZ63518.1"/>
    </source>
</evidence>
<accession>A0A397HNI1</accession>